<evidence type="ECO:0000256" key="3">
    <source>
        <dbReference type="ARBA" id="ARBA00005349"/>
    </source>
</evidence>
<dbReference type="InterPro" id="IPR036188">
    <property type="entry name" value="FAD/NAD-bd_sf"/>
</dbReference>
<dbReference type="PRINTS" id="PR00420">
    <property type="entry name" value="RNGMNOXGNASE"/>
</dbReference>
<dbReference type="Gene3D" id="3.50.50.60">
    <property type="entry name" value="FAD/NAD(P)-binding domain"/>
    <property type="match status" value="2"/>
</dbReference>
<evidence type="ECO:0000256" key="2">
    <source>
        <dbReference type="ARBA" id="ARBA00004749"/>
    </source>
</evidence>
<organism evidence="9 10">
    <name type="scientific">Methylotenera versatilis (strain 301)</name>
    <dbReference type="NCBI Taxonomy" id="666681"/>
    <lineage>
        <taxon>Bacteria</taxon>
        <taxon>Pseudomonadati</taxon>
        <taxon>Pseudomonadota</taxon>
        <taxon>Betaproteobacteria</taxon>
        <taxon>Nitrosomonadales</taxon>
        <taxon>Methylophilaceae</taxon>
        <taxon>Methylotenera</taxon>
    </lineage>
</organism>
<dbReference type="HOGENOM" id="CLU_009665_8_1_4"/>
<comment type="similarity">
    <text evidence="3">Belongs to the UbiH/COQ6 family.</text>
</comment>
<dbReference type="NCBIfam" id="TIGR01988">
    <property type="entry name" value="Ubi-OHases"/>
    <property type="match status" value="1"/>
</dbReference>
<evidence type="ECO:0000256" key="4">
    <source>
        <dbReference type="ARBA" id="ARBA00022630"/>
    </source>
</evidence>
<dbReference type="InterPro" id="IPR002938">
    <property type="entry name" value="FAD-bd"/>
</dbReference>
<dbReference type="Pfam" id="PF01494">
    <property type="entry name" value="FAD_binding_3"/>
    <property type="match status" value="1"/>
</dbReference>
<dbReference type="Proteomes" id="UP000000383">
    <property type="component" value="Chromosome"/>
</dbReference>
<evidence type="ECO:0000256" key="6">
    <source>
        <dbReference type="ARBA" id="ARBA00023002"/>
    </source>
</evidence>
<evidence type="ECO:0000256" key="5">
    <source>
        <dbReference type="ARBA" id="ARBA00022827"/>
    </source>
</evidence>
<dbReference type="GO" id="GO:0016705">
    <property type="term" value="F:oxidoreductase activity, acting on paired donors, with incorporation or reduction of molecular oxygen"/>
    <property type="evidence" value="ECO:0007669"/>
    <property type="project" value="InterPro"/>
</dbReference>
<protein>
    <submittedName>
        <fullName evidence="9">Ubiquinone biosynthesis hydroxylase, UbiH/UbiF/VisC/COQ6 family</fullName>
    </submittedName>
</protein>
<dbReference type="PANTHER" id="PTHR43876">
    <property type="entry name" value="UBIQUINONE BIOSYNTHESIS MONOOXYGENASE COQ6, MITOCHONDRIAL"/>
    <property type="match status" value="1"/>
</dbReference>
<dbReference type="SUPFAM" id="SSF51905">
    <property type="entry name" value="FAD/NAD(P)-binding domain"/>
    <property type="match status" value="1"/>
</dbReference>
<dbReference type="InterPro" id="IPR051205">
    <property type="entry name" value="UbiH/COQ6_monooxygenase"/>
</dbReference>
<evidence type="ECO:0000256" key="1">
    <source>
        <dbReference type="ARBA" id="ARBA00001974"/>
    </source>
</evidence>
<evidence type="ECO:0000256" key="7">
    <source>
        <dbReference type="ARBA" id="ARBA00023033"/>
    </source>
</evidence>
<accession>D7DJT0</accession>
<dbReference type="GO" id="GO:0004497">
    <property type="term" value="F:monooxygenase activity"/>
    <property type="evidence" value="ECO:0007669"/>
    <property type="project" value="UniProtKB-KW"/>
</dbReference>
<dbReference type="PANTHER" id="PTHR43876:SF25">
    <property type="entry name" value="MONOOXYGENASE NMA2164"/>
    <property type="match status" value="1"/>
</dbReference>
<comment type="cofactor">
    <cofactor evidence="1">
        <name>FAD</name>
        <dbReference type="ChEBI" id="CHEBI:57692"/>
    </cofactor>
</comment>
<dbReference type="eggNOG" id="COG0654">
    <property type="taxonomic scope" value="Bacteria"/>
</dbReference>
<gene>
    <name evidence="9" type="ordered locus">M301_1919</name>
</gene>
<evidence type="ECO:0000313" key="10">
    <source>
        <dbReference type="Proteomes" id="UP000000383"/>
    </source>
</evidence>
<name>D7DJT0_METV0</name>
<dbReference type="OrthoDB" id="9769565at2"/>
<dbReference type="NCBIfam" id="NF006593">
    <property type="entry name" value="PRK09126.1"/>
    <property type="match status" value="1"/>
</dbReference>
<dbReference type="AlphaFoldDB" id="D7DJT0"/>
<keyword evidence="4" id="KW-0285">Flavoprotein</keyword>
<keyword evidence="10" id="KW-1185">Reference proteome</keyword>
<proteinExistence type="inferred from homology"/>
<dbReference type="KEGG" id="meh:M301_1919"/>
<dbReference type="STRING" id="666681.M301_1919"/>
<keyword evidence="6" id="KW-0560">Oxidoreductase</keyword>
<keyword evidence="7" id="KW-0503">Monooxygenase</keyword>
<keyword evidence="5" id="KW-0274">FAD</keyword>
<dbReference type="EMBL" id="CP002056">
    <property type="protein sequence ID" value="ADI30291.1"/>
    <property type="molecule type" value="Genomic_DNA"/>
</dbReference>
<keyword evidence="9" id="KW-0830">Ubiquinone</keyword>
<dbReference type="GO" id="GO:0006744">
    <property type="term" value="P:ubiquinone biosynthetic process"/>
    <property type="evidence" value="ECO:0007669"/>
    <property type="project" value="UniProtKB-UniPathway"/>
</dbReference>
<feature type="domain" description="FAD-binding" evidence="8">
    <location>
        <begin position="5"/>
        <end position="339"/>
    </location>
</feature>
<dbReference type="GO" id="GO:0071949">
    <property type="term" value="F:FAD binding"/>
    <property type="evidence" value="ECO:0007669"/>
    <property type="project" value="InterPro"/>
</dbReference>
<evidence type="ECO:0000313" key="9">
    <source>
        <dbReference type="EMBL" id="ADI30291.1"/>
    </source>
</evidence>
<dbReference type="InterPro" id="IPR010971">
    <property type="entry name" value="UbiH/COQ6"/>
</dbReference>
<comment type="pathway">
    <text evidence="2">Cofactor biosynthesis; ubiquinone biosynthesis.</text>
</comment>
<dbReference type="UniPathway" id="UPA00232"/>
<reference evidence="9 10" key="2">
    <citation type="journal article" date="2011" name="J. Bacteriol.">
        <title>Genomes of three methylotrophs from a single niche uncover genetic and metabolic divergence of Methylophilaceae.</title>
        <authorList>
            <person name="Lapidus A."/>
            <person name="Clum A."/>
            <person name="Labutti K."/>
            <person name="Kaluzhnaya M.G."/>
            <person name="Lim S."/>
            <person name="Beck D.A."/>
            <person name="Glavina Del Rio T."/>
            <person name="Nolan M."/>
            <person name="Mavromatis K."/>
            <person name="Huntemann M."/>
            <person name="Lucas S."/>
            <person name="Lidstrom M.E."/>
            <person name="Ivanova N."/>
            <person name="Chistoserdova L."/>
        </authorList>
    </citation>
    <scope>NUCLEOTIDE SEQUENCE [LARGE SCALE GENOMIC DNA]</scope>
    <source>
        <strain evidence="9 10">301</strain>
    </source>
</reference>
<sequence>MATNADVVVIGAGPAGLCFAKSLADSGLHIIIIERQSEHSLSSPAFDGREIALTHHSAALMRELGIWSHISPDAISPLKDARVFNGSSLFSMDIGHSDTQKTELGYLISNHLIRKAAYDAVNSASAISLRTDVEVTNIKTDVSSSRITLNNGEIIQAKLLIGADSRFSETRRAMGIAADMHDFGKTMMVCVMEHPISHEHTAWEWFDYGQTLALLPMNGLRSSVVITLAPDEMNPLMKMDEEDFNREVSARFNHRLGAMRLVSTKHAYPLVTVYPKRLIGQRFALIGDAAVGMHPVTAHGFNFGLKGVATLSSEIKAAIAAGKDFASYPLLLRYEQKHRRDTRPLFLATHAIAKIYSSNSPPARLFRAGALRLGNRIAPFKRAVAGFLADAR</sequence>
<evidence type="ECO:0000259" key="8">
    <source>
        <dbReference type="Pfam" id="PF01494"/>
    </source>
</evidence>
<dbReference type="RefSeq" id="WP_013148603.1">
    <property type="nucleotide sequence ID" value="NC_014207.1"/>
</dbReference>
<reference evidence="10" key="1">
    <citation type="submission" date="2010-05" db="EMBL/GenBank/DDBJ databases">
        <title>Complete sequence of Methylotenera sp. 301.</title>
        <authorList>
            <person name="Lucas S."/>
            <person name="Copeland A."/>
            <person name="Lapidus A."/>
            <person name="Cheng J.-F."/>
            <person name="Bruce D."/>
            <person name="Goodwin L."/>
            <person name="Pitluck S."/>
            <person name="Clum A."/>
            <person name="Land M."/>
            <person name="Hauser L."/>
            <person name="Kyrpides N."/>
            <person name="Ivanova N."/>
            <person name="Chistoservova L."/>
            <person name="Kalyuzhnaya M."/>
            <person name="Woyke T."/>
        </authorList>
    </citation>
    <scope>NUCLEOTIDE SEQUENCE [LARGE SCALE GENOMIC DNA]</scope>
    <source>
        <strain evidence="10">301</strain>
    </source>
</reference>